<evidence type="ECO:0000256" key="2">
    <source>
        <dbReference type="ARBA" id="ARBA00004664"/>
    </source>
</evidence>
<evidence type="ECO:0000256" key="1">
    <source>
        <dbReference type="ARBA" id="ARBA00001164"/>
    </source>
</evidence>
<dbReference type="PANTHER" id="PTHR42894">
    <property type="entry name" value="N-(5'-PHOSPHORIBOSYL)ANTHRANILATE ISOMERASE"/>
    <property type="match status" value="1"/>
</dbReference>
<evidence type="ECO:0000256" key="4">
    <source>
        <dbReference type="ARBA" id="ARBA00022272"/>
    </source>
</evidence>
<gene>
    <name evidence="9 11" type="primary">trpF</name>
    <name evidence="11" type="ORF">GCM10011343_21830</name>
</gene>
<sequence length="208" mass="24145">MKLKICGMNNQENTLSISELQPDFLGFIFWKDSIRFCEEIIENIPDDILKVGIFVDADYNDIVDKVIAHKLNLVQLHGNESPDFCTEIRKTNIKVIKSIKIDNELNFNELNYNKDCVDYFIFDTKGELPGGNGTTFEWEILNDYNEDIPFFLSGGISLNDWPKLEKFLQSKAAKNCFAIDINSQFEEEPGIKNKQKIKEFQEKLNQMR</sequence>
<feature type="domain" description="N-(5'phosphoribosyl) anthranilate isomerase (PRAI)" evidence="10">
    <location>
        <begin position="3"/>
        <end position="202"/>
    </location>
</feature>
<evidence type="ECO:0000256" key="8">
    <source>
        <dbReference type="ARBA" id="ARBA00023235"/>
    </source>
</evidence>
<keyword evidence="6 9" id="KW-0822">Tryptophan biosynthesis</keyword>
<dbReference type="SUPFAM" id="SSF51366">
    <property type="entry name" value="Ribulose-phoshate binding barrel"/>
    <property type="match status" value="1"/>
</dbReference>
<reference evidence="11" key="1">
    <citation type="journal article" date="2014" name="Int. J. Syst. Evol. Microbiol.">
        <title>Complete genome sequence of Corynebacterium casei LMG S-19264T (=DSM 44701T), isolated from a smear-ripened cheese.</title>
        <authorList>
            <consortium name="US DOE Joint Genome Institute (JGI-PGF)"/>
            <person name="Walter F."/>
            <person name="Albersmeier A."/>
            <person name="Kalinowski J."/>
            <person name="Ruckert C."/>
        </authorList>
    </citation>
    <scope>NUCLEOTIDE SEQUENCE</scope>
    <source>
        <strain evidence="11">CGMCC 1.12506</strain>
    </source>
</reference>
<evidence type="ECO:0000259" key="10">
    <source>
        <dbReference type="Pfam" id="PF00697"/>
    </source>
</evidence>
<protein>
    <recommendedName>
        <fullName evidence="4 9">N-(5'-phosphoribosyl)anthranilate isomerase</fullName>
        <shortName evidence="9">PRAI</shortName>
        <ecNumber evidence="3 9">5.3.1.24</ecNumber>
    </recommendedName>
</protein>
<evidence type="ECO:0000256" key="7">
    <source>
        <dbReference type="ARBA" id="ARBA00023141"/>
    </source>
</evidence>
<comment type="caution">
    <text evidence="11">The sequence shown here is derived from an EMBL/GenBank/DDBJ whole genome shotgun (WGS) entry which is preliminary data.</text>
</comment>
<dbReference type="InterPro" id="IPR013785">
    <property type="entry name" value="Aldolase_TIM"/>
</dbReference>
<dbReference type="InterPro" id="IPR011060">
    <property type="entry name" value="RibuloseP-bd_barrel"/>
</dbReference>
<dbReference type="AlphaFoldDB" id="A0A917DDI7"/>
<dbReference type="EMBL" id="BMFG01000008">
    <property type="protein sequence ID" value="GGD31270.1"/>
    <property type="molecule type" value="Genomic_DNA"/>
</dbReference>
<dbReference type="InterPro" id="IPR001240">
    <property type="entry name" value="PRAI_dom"/>
</dbReference>
<dbReference type="Proteomes" id="UP000625735">
    <property type="component" value="Unassembled WGS sequence"/>
</dbReference>
<dbReference type="PANTHER" id="PTHR42894:SF1">
    <property type="entry name" value="N-(5'-PHOSPHORIBOSYL)ANTHRANILATE ISOMERASE"/>
    <property type="match status" value="1"/>
</dbReference>
<comment type="pathway">
    <text evidence="2 9">Amino-acid biosynthesis; L-tryptophan biosynthesis; L-tryptophan from chorismate: step 3/5.</text>
</comment>
<keyword evidence="12" id="KW-1185">Reference proteome</keyword>
<dbReference type="HAMAP" id="MF_00135">
    <property type="entry name" value="PRAI"/>
    <property type="match status" value="1"/>
</dbReference>
<evidence type="ECO:0000313" key="11">
    <source>
        <dbReference type="EMBL" id="GGD31270.1"/>
    </source>
</evidence>
<comment type="catalytic activity">
    <reaction evidence="1 9">
        <text>N-(5-phospho-beta-D-ribosyl)anthranilate = 1-(2-carboxyphenylamino)-1-deoxy-D-ribulose 5-phosphate</text>
        <dbReference type="Rhea" id="RHEA:21540"/>
        <dbReference type="ChEBI" id="CHEBI:18277"/>
        <dbReference type="ChEBI" id="CHEBI:58613"/>
        <dbReference type="EC" id="5.3.1.24"/>
    </reaction>
</comment>
<comment type="similarity">
    <text evidence="9">Belongs to the TrpF family.</text>
</comment>
<dbReference type="GO" id="GO:0000162">
    <property type="term" value="P:L-tryptophan biosynthetic process"/>
    <property type="evidence" value="ECO:0007669"/>
    <property type="project" value="UniProtKB-UniRule"/>
</dbReference>
<name>A0A917DDI7_9FLAO</name>
<dbReference type="Gene3D" id="3.20.20.70">
    <property type="entry name" value="Aldolase class I"/>
    <property type="match status" value="1"/>
</dbReference>
<proteinExistence type="inferred from homology"/>
<dbReference type="CDD" id="cd00405">
    <property type="entry name" value="PRAI"/>
    <property type="match status" value="1"/>
</dbReference>
<evidence type="ECO:0000256" key="6">
    <source>
        <dbReference type="ARBA" id="ARBA00022822"/>
    </source>
</evidence>
<dbReference type="GO" id="GO:0004640">
    <property type="term" value="F:phosphoribosylanthranilate isomerase activity"/>
    <property type="evidence" value="ECO:0007669"/>
    <property type="project" value="UniProtKB-UniRule"/>
</dbReference>
<dbReference type="Pfam" id="PF00697">
    <property type="entry name" value="PRAI"/>
    <property type="match status" value="1"/>
</dbReference>
<keyword evidence="8 9" id="KW-0413">Isomerase</keyword>
<dbReference type="InterPro" id="IPR044643">
    <property type="entry name" value="TrpF_fam"/>
</dbReference>
<dbReference type="EC" id="5.3.1.24" evidence="3 9"/>
<keyword evidence="7 9" id="KW-0057">Aromatic amino acid biosynthesis</keyword>
<evidence type="ECO:0000256" key="9">
    <source>
        <dbReference type="HAMAP-Rule" id="MF_00135"/>
    </source>
</evidence>
<dbReference type="RefSeq" id="WP_229734145.1">
    <property type="nucleotide sequence ID" value="NZ_BMFG01000008.1"/>
</dbReference>
<organism evidence="11 12">
    <name type="scientific">Flavobacterium orientale</name>
    <dbReference type="NCBI Taxonomy" id="1756020"/>
    <lineage>
        <taxon>Bacteria</taxon>
        <taxon>Pseudomonadati</taxon>
        <taxon>Bacteroidota</taxon>
        <taxon>Flavobacteriia</taxon>
        <taxon>Flavobacteriales</taxon>
        <taxon>Flavobacteriaceae</taxon>
        <taxon>Flavobacterium</taxon>
    </lineage>
</organism>
<accession>A0A917DDI7</accession>
<evidence type="ECO:0000256" key="5">
    <source>
        <dbReference type="ARBA" id="ARBA00022605"/>
    </source>
</evidence>
<evidence type="ECO:0000256" key="3">
    <source>
        <dbReference type="ARBA" id="ARBA00012572"/>
    </source>
</evidence>
<keyword evidence="5 9" id="KW-0028">Amino-acid biosynthesis</keyword>
<reference evidence="11" key="2">
    <citation type="submission" date="2020-09" db="EMBL/GenBank/DDBJ databases">
        <authorList>
            <person name="Sun Q."/>
            <person name="Zhou Y."/>
        </authorList>
    </citation>
    <scope>NUCLEOTIDE SEQUENCE</scope>
    <source>
        <strain evidence="11">CGMCC 1.12506</strain>
    </source>
</reference>
<evidence type="ECO:0000313" key="12">
    <source>
        <dbReference type="Proteomes" id="UP000625735"/>
    </source>
</evidence>